<protein>
    <submittedName>
        <fullName evidence="2">Uncharacterized protein</fullName>
    </submittedName>
</protein>
<name>A0A803R2W6_CANSA</name>
<organism evidence="2 3">
    <name type="scientific">Cannabis sativa</name>
    <name type="common">Hemp</name>
    <name type="synonym">Marijuana</name>
    <dbReference type="NCBI Taxonomy" id="3483"/>
    <lineage>
        <taxon>Eukaryota</taxon>
        <taxon>Viridiplantae</taxon>
        <taxon>Streptophyta</taxon>
        <taxon>Embryophyta</taxon>
        <taxon>Tracheophyta</taxon>
        <taxon>Spermatophyta</taxon>
        <taxon>Magnoliopsida</taxon>
        <taxon>eudicotyledons</taxon>
        <taxon>Gunneridae</taxon>
        <taxon>Pentapetalae</taxon>
        <taxon>rosids</taxon>
        <taxon>fabids</taxon>
        <taxon>Rosales</taxon>
        <taxon>Cannabaceae</taxon>
        <taxon>Cannabis</taxon>
    </lineage>
</organism>
<sequence>MYIVLGGLSTRVHSDDLFSLSFFIYFLKFSVEGKRAYACHLVYQYMCTIFLFLFLFSYRQEINATTSWE</sequence>
<dbReference type="EnsemblPlants" id="novel_model_4434_5bd9a17a.1.5bd9b139">
    <property type="protein sequence ID" value="cds.novel_model_4434_5bd9a17a.1.5bd9b139"/>
    <property type="gene ID" value="novel_gene_2320_5bd9a17a"/>
</dbReference>
<feature type="transmembrane region" description="Helical" evidence="1">
    <location>
        <begin position="38"/>
        <end position="58"/>
    </location>
</feature>
<evidence type="ECO:0000256" key="1">
    <source>
        <dbReference type="SAM" id="Phobius"/>
    </source>
</evidence>
<evidence type="ECO:0000313" key="3">
    <source>
        <dbReference type="Proteomes" id="UP000596661"/>
    </source>
</evidence>
<reference evidence="2" key="2">
    <citation type="submission" date="2021-03" db="UniProtKB">
        <authorList>
            <consortium name="EnsemblPlants"/>
        </authorList>
    </citation>
    <scope>IDENTIFICATION</scope>
</reference>
<dbReference type="EMBL" id="UZAU01000436">
    <property type="status" value="NOT_ANNOTATED_CDS"/>
    <property type="molecule type" value="Genomic_DNA"/>
</dbReference>
<evidence type="ECO:0000313" key="2">
    <source>
        <dbReference type="EnsemblPlants" id="cds.novel_model_4434_5bd9a17a.1.5bd9b139"/>
    </source>
</evidence>
<gene>
    <name evidence="2" type="primary">LOC115716525</name>
</gene>
<dbReference type="Proteomes" id="UP000596661">
    <property type="component" value="Chromosome 5"/>
</dbReference>
<keyword evidence="1" id="KW-0472">Membrane</keyword>
<keyword evidence="1" id="KW-0812">Transmembrane</keyword>
<keyword evidence="3" id="KW-1185">Reference proteome</keyword>
<accession>A0A803R2W6</accession>
<keyword evidence="1" id="KW-1133">Transmembrane helix</keyword>
<reference evidence="2" key="1">
    <citation type="submission" date="2018-11" db="EMBL/GenBank/DDBJ databases">
        <authorList>
            <person name="Grassa J C."/>
        </authorList>
    </citation>
    <scope>NUCLEOTIDE SEQUENCE [LARGE SCALE GENOMIC DNA]</scope>
</reference>
<dbReference type="Gramene" id="novel_model_4434_5bd9a17a.1.5bd9b139">
    <property type="protein sequence ID" value="cds.novel_model_4434_5bd9a17a.1.5bd9b139"/>
    <property type="gene ID" value="novel_gene_2320_5bd9a17a"/>
</dbReference>
<dbReference type="AlphaFoldDB" id="A0A803R2W6"/>
<proteinExistence type="predicted"/>